<name>A0A8J7DWD5_9CYAN</name>
<dbReference type="InterPro" id="IPR037026">
    <property type="entry name" value="Vgr_OB-fold_dom_sf"/>
</dbReference>
<dbReference type="InterPro" id="IPR006533">
    <property type="entry name" value="T6SS_Vgr_RhsGE"/>
</dbReference>
<reference evidence="2" key="1">
    <citation type="submission" date="2020-10" db="EMBL/GenBank/DDBJ databases">
        <authorList>
            <person name="Castelo-Branco R."/>
            <person name="Eusebio N."/>
            <person name="Adriana R."/>
            <person name="Vieira A."/>
            <person name="Brugerolle De Fraissinette N."/>
            <person name="Rezende De Castro R."/>
            <person name="Schneider M.P."/>
            <person name="Vasconcelos V."/>
            <person name="Leao P.N."/>
        </authorList>
    </citation>
    <scope>NUCLEOTIDE SEQUENCE</scope>
    <source>
        <strain evidence="2">LEGE 07157</strain>
    </source>
</reference>
<dbReference type="AlphaFoldDB" id="A0A8J7DWD5"/>
<dbReference type="SUPFAM" id="SSF69255">
    <property type="entry name" value="gp5 N-terminal domain-like"/>
    <property type="match status" value="1"/>
</dbReference>
<keyword evidence="3" id="KW-1185">Reference proteome</keyword>
<dbReference type="SUPFAM" id="SSF69279">
    <property type="entry name" value="Phage tail proteins"/>
    <property type="match status" value="1"/>
</dbReference>
<gene>
    <name evidence="2" type="primary">vgrG</name>
    <name evidence="2" type="ORF">IQ249_10835</name>
</gene>
<sequence length="566" mass="63190">MTGVITATIFSKSPNSTQKVEMDATYELLYIDILKEVNRIPTAEITLIDGDVTKREFKVSNSDFFAPGQEIEIQLRYESNSQNETVFKGIIIKHSVRATLNQSCLNLYLKDAAIKLIQQRKNAVFPKKQGDTITDKQIIEEIIKSNQLQLGEIAETETEHLEMVQFYCTDWDFILSRAEANSLWIIVNDGKISAMSPELLETDLRGSVLLKAEYGLTTLYEFEMEANIQDQYSVVQSQAWDIKEQKLSKVIKAKDDYPLQGNLKPKKLATAIGADSFDLIAGGELVPQELQAWADAKMNKTRLSMLRGRVSVPGFAGIKLGDVIEIAGISDRFNGRTRVTGIRHQVSEDGWQTDVQFGLSATWFSQNKDIIDTPASGLVPAINGLQIGIVEQYLEDPQKKLRVRVRVPALANAVNTEGGVVWARLAALDAGKERGTFFRPELGDEVVLGFLDDDPRQAIVLGSMYSEKNAVPWTVTEKNNEKGIITRKKLKLFFNDEDDKESIIIETPKGNTIILSDKENEGIQILDQNKNTAIMNSDGIQLISDKDITIKAKGNITLEGKEIDIK</sequence>
<dbReference type="Pfam" id="PF04717">
    <property type="entry name" value="Phage_base_V"/>
    <property type="match status" value="1"/>
</dbReference>
<evidence type="ECO:0000313" key="3">
    <source>
        <dbReference type="Proteomes" id="UP000654482"/>
    </source>
</evidence>
<dbReference type="EMBL" id="JADEWZ010000014">
    <property type="protein sequence ID" value="MBE9116394.1"/>
    <property type="molecule type" value="Genomic_DNA"/>
</dbReference>
<evidence type="ECO:0000313" key="2">
    <source>
        <dbReference type="EMBL" id="MBE9116394.1"/>
    </source>
</evidence>
<dbReference type="NCBIfam" id="TIGR01646">
    <property type="entry name" value="vgr_GE"/>
    <property type="match status" value="1"/>
</dbReference>
<dbReference type="Proteomes" id="UP000654482">
    <property type="component" value="Unassembled WGS sequence"/>
</dbReference>
<proteinExistence type="predicted"/>
<dbReference type="InterPro" id="IPR006531">
    <property type="entry name" value="Gp5/Vgr_OB"/>
</dbReference>
<evidence type="ECO:0000259" key="1">
    <source>
        <dbReference type="Pfam" id="PF04717"/>
    </source>
</evidence>
<dbReference type="Gene3D" id="2.40.50.230">
    <property type="entry name" value="Gp5 N-terminal domain"/>
    <property type="match status" value="1"/>
</dbReference>
<organism evidence="2 3">
    <name type="scientific">Lusitaniella coriacea LEGE 07157</name>
    <dbReference type="NCBI Taxonomy" id="945747"/>
    <lineage>
        <taxon>Bacteria</taxon>
        <taxon>Bacillati</taxon>
        <taxon>Cyanobacteriota</taxon>
        <taxon>Cyanophyceae</taxon>
        <taxon>Spirulinales</taxon>
        <taxon>Lusitaniellaceae</taxon>
        <taxon>Lusitaniella</taxon>
    </lineage>
</organism>
<accession>A0A8J7DWD5</accession>
<feature type="domain" description="Gp5/Type VI secretion system Vgr protein OB-fold" evidence="1">
    <location>
        <begin position="387"/>
        <end position="465"/>
    </location>
</feature>
<comment type="caution">
    <text evidence="2">The sequence shown here is derived from an EMBL/GenBank/DDBJ whole genome shotgun (WGS) entry which is preliminary data.</text>
</comment>
<protein>
    <submittedName>
        <fullName evidence="2">Type VI secretion system tip protein VgrG</fullName>
    </submittedName>
</protein>
<dbReference type="RefSeq" id="WP_194029490.1">
    <property type="nucleotide sequence ID" value="NZ_JADEWZ010000014.1"/>
</dbReference>